<dbReference type="Gene3D" id="3.80.10.10">
    <property type="entry name" value="Ribonuclease Inhibitor"/>
    <property type="match status" value="1"/>
</dbReference>
<evidence type="ECO:0000313" key="2">
    <source>
        <dbReference type="EMBL" id="KAE9452859.1"/>
    </source>
</evidence>
<dbReference type="PANTHER" id="PTHR15140">
    <property type="entry name" value="TUBULIN-SPECIFIC CHAPERONE E"/>
    <property type="match status" value="1"/>
</dbReference>
<evidence type="ECO:0000256" key="1">
    <source>
        <dbReference type="SAM" id="MobiDB-lite"/>
    </source>
</evidence>
<proteinExistence type="predicted"/>
<name>A0A6A4LC05_9ERIC</name>
<feature type="region of interest" description="Disordered" evidence="1">
    <location>
        <begin position="1"/>
        <end position="28"/>
    </location>
</feature>
<dbReference type="AlphaFoldDB" id="A0A6A4LC05"/>
<gene>
    <name evidence="2" type="ORF">C3L33_15236</name>
</gene>
<accession>A0A6A4LC05</accession>
<reference evidence="2 3" key="1">
    <citation type="journal article" date="2019" name="Genome Biol. Evol.">
        <title>The Rhododendron genome and chromosomal organization provide insight into shared whole-genome duplications across the heath family (Ericaceae).</title>
        <authorList>
            <person name="Soza V.L."/>
            <person name="Lindsley D."/>
            <person name="Waalkes A."/>
            <person name="Ramage E."/>
            <person name="Patwardhan R.P."/>
            <person name="Burton J.N."/>
            <person name="Adey A."/>
            <person name="Kumar A."/>
            <person name="Qiu R."/>
            <person name="Shendure J."/>
            <person name="Hall B."/>
        </authorList>
    </citation>
    <scope>NUCLEOTIDE SEQUENCE [LARGE SCALE GENOMIC DNA]</scope>
    <source>
        <strain evidence="2">RSF 1966-606</strain>
    </source>
</reference>
<sequence length="357" mass="40696">MFDMDEDSLAKEKQKQNPANKSTRTMAVHADPRSQPYKLDFLTHPQSLELLQQKYISSNPSGPRVRSFLCFAKDQVNLPREHVGYIPEEFKLLRVFHIQPIISPRFPTEIEQLVHLTYVAFTGDFKTIPAAMSNLWNLKTLIAEMSSRTIRTIDVKADILKMSQFRDLHTNKAGQIPCIKKIGIRGELATLLEGKGWSLFNNLTKLQQLVTLKLVSDVFPRTPAESKPQSLPQCNEFPPYLKRLTLADTFLDWNHMFVLGILPELEELKLNDNAFTGDLAYWEAKAEHFPILRHIVLKDCTKVWAIPSSLGNLETLRTLKLHQTSHAAATSARDIKKQQQKSNVNNGLKVDIFPSDL</sequence>
<feature type="non-terminal residue" evidence="2">
    <location>
        <position position="1"/>
    </location>
</feature>
<comment type="caution">
    <text evidence="2">The sequence shown here is derived from an EMBL/GenBank/DDBJ whole genome shotgun (WGS) entry which is preliminary data.</text>
</comment>
<evidence type="ECO:0000313" key="3">
    <source>
        <dbReference type="Proteomes" id="UP000428333"/>
    </source>
</evidence>
<dbReference type="OrthoDB" id="1478287at2759"/>
<organism evidence="2 3">
    <name type="scientific">Rhododendron williamsianum</name>
    <dbReference type="NCBI Taxonomy" id="262921"/>
    <lineage>
        <taxon>Eukaryota</taxon>
        <taxon>Viridiplantae</taxon>
        <taxon>Streptophyta</taxon>
        <taxon>Embryophyta</taxon>
        <taxon>Tracheophyta</taxon>
        <taxon>Spermatophyta</taxon>
        <taxon>Magnoliopsida</taxon>
        <taxon>eudicotyledons</taxon>
        <taxon>Gunneridae</taxon>
        <taxon>Pentapetalae</taxon>
        <taxon>asterids</taxon>
        <taxon>Ericales</taxon>
        <taxon>Ericaceae</taxon>
        <taxon>Ericoideae</taxon>
        <taxon>Rhodoreae</taxon>
        <taxon>Rhododendron</taxon>
    </lineage>
</organism>
<feature type="compositionally biased region" description="Polar residues" evidence="1">
    <location>
        <begin position="16"/>
        <end position="25"/>
    </location>
</feature>
<protein>
    <submittedName>
        <fullName evidence="2">Uncharacterized protein</fullName>
    </submittedName>
</protein>
<keyword evidence="3" id="KW-1185">Reference proteome</keyword>
<dbReference type="SUPFAM" id="SSF52058">
    <property type="entry name" value="L domain-like"/>
    <property type="match status" value="1"/>
</dbReference>
<dbReference type="EMBL" id="QEFC01002338">
    <property type="protein sequence ID" value="KAE9452859.1"/>
    <property type="molecule type" value="Genomic_DNA"/>
</dbReference>
<dbReference type="InterPro" id="IPR032675">
    <property type="entry name" value="LRR_dom_sf"/>
</dbReference>
<dbReference type="PANTHER" id="PTHR15140:SF56">
    <property type="entry name" value="NB-ARC DOMAIN-CONTAINING PROTEIN"/>
    <property type="match status" value="1"/>
</dbReference>
<dbReference type="Proteomes" id="UP000428333">
    <property type="component" value="Linkage Group LG09"/>
</dbReference>